<dbReference type="GO" id="GO:0008483">
    <property type="term" value="F:transaminase activity"/>
    <property type="evidence" value="ECO:0007669"/>
    <property type="project" value="UniProtKB-KW"/>
</dbReference>
<evidence type="ECO:0000256" key="3">
    <source>
        <dbReference type="ARBA" id="ARBA00022576"/>
    </source>
</evidence>
<comment type="caution">
    <text evidence="7">The sequence shown here is derived from an EMBL/GenBank/DDBJ whole genome shotgun (WGS) entry which is preliminary data.</text>
</comment>
<dbReference type="InterPro" id="IPR015421">
    <property type="entry name" value="PyrdxlP-dep_Trfase_major"/>
</dbReference>
<reference evidence="7" key="1">
    <citation type="journal article" date="2014" name="Front. Microbiol.">
        <title>High frequency of phylogenetically diverse reductive dehalogenase-homologous genes in deep subseafloor sedimentary metagenomes.</title>
        <authorList>
            <person name="Kawai M."/>
            <person name="Futagami T."/>
            <person name="Toyoda A."/>
            <person name="Takaki Y."/>
            <person name="Nishi S."/>
            <person name="Hori S."/>
            <person name="Arai W."/>
            <person name="Tsubouchi T."/>
            <person name="Morono Y."/>
            <person name="Uchiyama I."/>
            <person name="Ito T."/>
            <person name="Fujiyama A."/>
            <person name="Inagaki F."/>
            <person name="Takami H."/>
        </authorList>
    </citation>
    <scope>NUCLEOTIDE SEQUENCE</scope>
    <source>
        <strain evidence="7">Expedition CK06-06</strain>
    </source>
</reference>
<feature type="non-terminal residue" evidence="7">
    <location>
        <position position="188"/>
    </location>
</feature>
<dbReference type="EMBL" id="BARW01037763">
    <property type="protein sequence ID" value="GAJ17918.1"/>
    <property type="molecule type" value="Genomic_DNA"/>
</dbReference>
<evidence type="ECO:0000313" key="7">
    <source>
        <dbReference type="EMBL" id="GAJ17918.1"/>
    </source>
</evidence>
<dbReference type="Gene3D" id="3.90.1150.10">
    <property type="entry name" value="Aspartate Aminotransferase, domain 1"/>
    <property type="match status" value="1"/>
</dbReference>
<proteinExistence type="inferred from homology"/>
<dbReference type="InterPro" id="IPR015422">
    <property type="entry name" value="PyrdxlP-dep_Trfase_small"/>
</dbReference>
<gene>
    <name evidence="7" type="ORF">S12H4_58203</name>
</gene>
<feature type="non-terminal residue" evidence="7">
    <location>
        <position position="1"/>
    </location>
</feature>
<organism evidence="7">
    <name type="scientific">marine sediment metagenome</name>
    <dbReference type="NCBI Taxonomy" id="412755"/>
    <lineage>
        <taxon>unclassified sequences</taxon>
        <taxon>metagenomes</taxon>
        <taxon>ecological metagenomes</taxon>
    </lineage>
</organism>
<comment type="cofactor">
    <cofactor evidence="1">
        <name>pyridoxal 5'-phosphate</name>
        <dbReference type="ChEBI" id="CHEBI:597326"/>
    </cofactor>
</comment>
<comment type="similarity">
    <text evidence="2">Belongs to the class-I pyridoxal-phosphate-dependent aminotransferase family.</text>
</comment>
<evidence type="ECO:0000256" key="1">
    <source>
        <dbReference type="ARBA" id="ARBA00001933"/>
    </source>
</evidence>
<feature type="domain" description="Aminotransferase class I/classII large" evidence="6">
    <location>
        <begin position="1"/>
        <end position="186"/>
    </location>
</feature>
<name>X1UKC8_9ZZZZ</name>
<accession>X1UKC8</accession>
<dbReference type="PANTHER" id="PTHR46383:SF1">
    <property type="entry name" value="ASPARTATE AMINOTRANSFERASE"/>
    <property type="match status" value="1"/>
</dbReference>
<dbReference type="Gene3D" id="3.40.640.10">
    <property type="entry name" value="Type I PLP-dependent aspartate aminotransferase-like (Major domain)"/>
    <property type="match status" value="1"/>
</dbReference>
<dbReference type="GO" id="GO:0006520">
    <property type="term" value="P:amino acid metabolic process"/>
    <property type="evidence" value="ECO:0007669"/>
    <property type="project" value="InterPro"/>
</dbReference>
<evidence type="ECO:0000256" key="5">
    <source>
        <dbReference type="ARBA" id="ARBA00022898"/>
    </source>
</evidence>
<dbReference type="Pfam" id="PF00155">
    <property type="entry name" value="Aminotran_1_2"/>
    <property type="match status" value="1"/>
</dbReference>
<dbReference type="GO" id="GO:0030170">
    <property type="term" value="F:pyridoxal phosphate binding"/>
    <property type="evidence" value="ECO:0007669"/>
    <property type="project" value="InterPro"/>
</dbReference>
<dbReference type="CDD" id="cd00609">
    <property type="entry name" value="AAT_like"/>
    <property type="match status" value="1"/>
</dbReference>
<keyword evidence="5" id="KW-0663">Pyridoxal phosphate</keyword>
<dbReference type="SUPFAM" id="SSF53383">
    <property type="entry name" value="PLP-dependent transferases"/>
    <property type="match status" value="1"/>
</dbReference>
<evidence type="ECO:0000259" key="6">
    <source>
        <dbReference type="Pfam" id="PF00155"/>
    </source>
</evidence>
<protein>
    <recommendedName>
        <fullName evidence="6">Aminotransferase class I/classII large domain-containing protein</fullName>
    </recommendedName>
</protein>
<evidence type="ECO:0000256" key="4">
    <source>
        <dbReference type="ARBA" id="ARBA00022679"/>
    </source>
</evidence>
<keyword evidence="3" id="KW-0032">Aminotransferase</keyword>
<evidence type="ECO:0000256" key="2">
    <source>
        <dbReference type="ARBA" id="ARBA00007441"/>
    </source>
</evidence>
<dbReference type="PANTHER" id="PTHR46383">
    <property type="entry name" value="ASPARTATE AMINOTRANSFERASE"/>
    <property type="match status" value="1"/>
</dbReference>
<dbReference type="InterPro" id="IPR004838">
    <property type="entry name" value="NHTrfase_class1_PyrdxlP-BS"/>
</dbReference>
<dbReference type="InterPro" id="IPR050596">
    <property type="entry name" value="AspAT/PAT-like"/>
</dbReference>
<sequence length="188" mass="20792">KTKMIILNSPQNPTGGVLTKEDLEAIAEIAIENDVMVLSDEIYSRMVYEGEFASIAQFPGMKERTIILDGFSKTYAMTGWRLGYGMMPQWLAAQVAKLMVNSNSCTAAFSQWAAVEALKGPQDEPRKMVEAFRQRRDVIVDGLNQIPGFRCLRPKGAFYVFPNIEGTGKSSREMQDSLLNEAGVAALS</sequence>
<keyword evidence="4" id="KW-0808">Transferase</keyword>
<dbReference type="InterPro" id="IPR004839">
    <property type="entry name" value="Aminotransferase_I/II_large"/>
</dbReference>
<dbReference type="PROSITE" id="PS00105">
    <property type="entry name" value="AA_TRANSFER_CLASS_1"/>
    <property type="match status" value="1"/>
</dbReference>
<dbReference type="InterPro" id="IPR015424">
    <property type="entry name" value="PyrdxlP-dep_Trfase"/>
</dbReference>
<dbReference type="AlphaFoldDB" id="X1UKC8"/>